<dbReference type="Proteomes" id="UP000583387">
    <property type="component" value="Unassembled WGS sequence"/>
</dbReference>
<name>A0A7U7EP69_9GAMM</name>
<gene>
    <name evidence="1" type="ORF">PSEWESI4_02828</name>
</gene>
<accession>A0A7U7EP69</accession>
<proteinExistence type="predicted"/>
<keyword evidence="2" id="KW-1185">Reference proteome</keyword>
<comment type="caution">
    <text evidence="1">The sequence shown here is derived from an EMBL/GenBank/DDBJ whole genome shotgun (WGS) entry which is preliminary data.</text>
</comment>
<dbReference type="EMBL" id="CAJFCI010000056">
    <property type="protein sequence ID" value="CAD5108540.1"/>
    <property type="molecule type" value="Genomic_DNA"/>
</dbReference>
<dbReference type="AlphaFoldDB" id="A0A7U7EP69"/>
<reference evidence="1 2" key="1">
    <citation type="submission" date="2020-08" db="EMBL/GenBank/DDBJ databases">
        <authorList>
            <person name="Criscuolo A."/>
        </authorList>
    </citation>
    <scope>NUCLEOTIDE SEQUENCE [LARGE SCALE GENOMIC DNA]</scope>
    <source>
        <strain evidence="1">CIP111764</strain>
    </source>
</reference>
<evidence type="ECO:0000313" key="1">
    <source>
        <dbReference type="EMBL" id="CAD5108540.1"/>
    </source>
</evidence>
<dbReference type="RefSeq" id="WP_187671859.1">
    <property type="nucleotide sequence ID" value="NZ_CAJFCI010000056.1"/>
</dbReference>
<organism evidence="1 2">
    <name type="scientific">Zestomonas carbonaria</name>
    <dbReference type="NCBI Taxonomy" id="2762745"/>
    <lineage>
        <taxon>Bacteria</taxon>
        <taxon>Pseudomonadati</taxon>
        <taxon>Pseudomonadota</taxon>
        <taxon>Gammaproteobacteria</taxon>
        <taxon>Pseudomonadales</taxon>
        <taxon>Pseudomonadaceae</taxon>
        <taxon>Zestomonas</taxon>
    </lineage>
</organism>
<sequence>MTSLNDDEERYTNLTREALADVDTDLVVDHQLVEAWAKSLGTGNPAPLPTPVRSA</sequence>
<evidence type="ECO:0008006" key="3">
    <source>
        <dbReference type="Google" id="ProtNLM"/>
    </source>
</evidence>
<protein>
    <recommendedName>
        <fullName evidence="3">CopG family transcriptional regulator</fullName>
    </recommendedName>
</protein>
<evidence type="ECO:0000313" key="2">
    <source>
        <dbReference type="Proteomes" id="UP000583387"/>
    </source>
</evidence>